<dbReference type="InterPro" id="IPR045339">
    <property type="entry name" value="DUF6534"/>
</dbReference>
<dbReference type="PANTHER" id="PTHR40465:SF1">
    <property type="entry name" value="DUF6534 DOMAIN-CONTAINING PROTEIN"/>
    <property type="match status" value="1"/>
</dbReference>
<feature type="transmembrane region" description="Helical" evidence="1">
    <location>
        <begin position="52"/>
        <end position="76"/>
    </location>
</feature>
<protein>
    <recommendedName>
        <fullName evidence="2">DUF6534 domain-containing protein</fullName>
    </recommendedName>
</protein>
<organism evidence="3 4">
    <name type="scientific">Ganoderma sinense ZZ0214-1</name>
    <dbReference type="NCBI Taxonomy" id="1077348"/>
    <lineage>
        <taxon>Eukaryota</taxon>
        <taxon>Fungi</taxon>
        <taxon>Dikarya</taxon>
        <taxon>Basidiomycota</taxon>
        <taxon>Agaricomycotina</taxon>
        <taxon>Agaricomycetes</taxon>
        <taxon>Polyporales</taxon>
        <taxon>Polyporaceae</taxon>
        <taxon>Ganoderma</taxon>
    </lineage>
</organism>
<keyword evidence="4" id="KW-1185">Reference proteome</keyword>
<keyword evidence="1" id="KW-0472">Membrane</keyword>
<evidence type="ECO:0000259" key="2">
    <source>
        <dbReference type="Pfam" id="PF20152"/>
    </source>
</evidence>
<evidence type="ECO:0000313" key="4">
    <source>
        <dbReference type="Proteomes" id="UP000230002"/>
    </source>
</evidence>
<dbReference type="AlphaFoldDB" id="A0A2G8RNI3"/>
<dbReference type="PANTHER" id="PTHR40465">
    <property type="entry name" value="CHROMOSOME 1, WHOLE GENOME SHOTGUN SEQUENCE"/>
    <property type="match status" value="1"/>
</dbReference>
<comment type="caution">
    <text evidence="3">The sequence shown here is derived from an EMBL/GenBank/DDBJ whole genome shotgun (WGS) entry which is preliminary data.</text>
</comment>
<name>A0A2G8RNI3_9APHY</name>
<dbReference type="STRING" id="1077348.A0A2G8RNI3"/>
<evidence type="ECO:0000256" key="1">
    <source>
        <dbReference type="SAM" id="Phobius"/>
    </source>
</evidence>
<keyword evidence="1" id="KW-1133">Transmembrane helix</keyword>
<feature type="transmembrane region" description="Helical" evidence="1">
    <location>
        <begin position="123"/>
        <end position="144"/>
    </location>
</feature>
<sequence length="325" mass="35685">MAITYHFNRGGTIGVGYLGVVLTSVVYGITCIQSFQYYRSPRAKTDAAIIKYLVLCLWILDTLQEVLAVHAFYFFLVSNYENPLALLVSIWSLPSGIMVNACISCLVKIFFMIRIWRLSGNVHLTVVGAVVNVVRFVMNLYYPIRSFCDLSADLVTMEVRLKPFGVSGLALEVTCDLMISISMTYYLQRGRRNSLRRSGDMLSRLILLTVATGTLSTLIGTADLIAYLASPDTFYPLFFNFLIAKLDANALLTSLNSRQFIRDGSGPNVVCINNDPNPKTISCALSSPSDSSVECGPGGGERAGSGHDAGREIVCKVVVDETYVM</sequence>
<feature type="transmembrane region" description="Helical" evidence="1">
    <location>
        <begin position="88"/>
        <end position="111"/>
    </location>
</feature>
<feature type="domain" description="DUF6534" evidence="2">
    <location>
        <begin position="173"/>
        <end position="259"/>
    </location>
</feature>
<feature type="transmembrane region" description="Helical" evidence="1">
    <location>
        <begin position="164"/>
        <end position="185"/>
    </location>
</feature>
<dbReference type="OrthoDB" id="2535105at2759"/>
<accession>A0A2G8RNI3</accession>
<reference evidence="3 4" key="1">
    <citation type="journal article" date="2015" name="Sci. Rep.">
        <title>Chromosome-level genome map provides insights into diverse defense mechanisms in the medicinal fungus Ganoderma sinense.</title>
        <authorList>
            <person name="Zhu Y."/>
            <person name="Xu J."/>
            <person name="Sun C."/>
            <person name="Zhou S."/>
            <person name="Xu H."/>
            <person name="Nelson D.R."/>
            <person name="Qian J."/>
            <person name="Song J."/>
            <person name="Luo H."/>
            <person name="Xiang L."/>
            <person name="Li Y."/>
            <person name="Xu Z."/>
            <person name="Ji A."/>
            <person name="Wang L."/>
            <person name="Lu S."/>
            <person name="Hayward A."/>
            <person name="Sun W."/>
            <person name="Li X."/>
            <person name="Schwartz D.C."/>
            <person name="Wang Y."/>
            <person name="Chen S."/>
        </authorList>
    </citation>
    <scope>NUCLEOTIDE SEQUENCE [LARGE SCALE GENOMIC DNA]</scope>
    <source>
        <strain evidence="3 4">ZZ0214-1</strain>
    </source>
</reference>
<gene>
    <name evidence="3" type="ORF">GSI_14374</name>
</gene>
<proteinExistence type="predicted"/>
<keyword evidence="1" id="KW-0812">Transmembrane</keyword>
<feature type="transmembrane region" description="Helical" evidence="1">
    <location>
        <begin position="12"/>
        <end position="32"/>
    </location>
</feature>
<dbReference type="Proteomes" id="UP000230002">
    <property type="component" value="Unassembled WGS sequence"/>
</dbReference>
<dbReference type="Pfam" id="PF20152">
    <property type="entry name" value="DUF6534"/>
    <property type="match status" value="1"/>
</dbReference>
<evidence type="ECO:0000313" key="3">
    <source>
        <dbReference type="EMBL" id="PIL23067.1"/>
    </source>
</evidence>
<feature type="transmembrane region" description="Helical" evidence="1">
    <location>
        <begin position="205"/>
        <end position="228"/>
    </location>
</feature>
<dbReference type="EMBL" id="AYKW01000068">
    <property type="protein sequence ID" value="PIL23067.1"/>
    <property type="molecule type" value="Genomic_DNA"/>
</dbReference>